<dbReference type="InterPro" id="IPR052164">
    <property type="entry name" value="Anthracycline_SecMetBiosynth"/>
</dbReference>
<dbReference type="PANTHER" id="PTHR33993">
    <property type="entry name" value="GLYOXALASE-RELATED"/>
    <property type="match status" value="1"/>
</dbReference>
<evidence type="ECO:0000313" key="2">
    <source>
        <dbReference type="EMBL" id="MDR7279731.1"/>
    </source>
</evidence>
<dbReference type="Pfam" id="PF18029">
    <property type="entry name" value="Glyoxalase_6"/>
    <property type="match status" value="1"/>
</dbReference>
<dbReference type="InterPro" id="IPR004360">
    <property type="entry name" value="Glyas_Fos-R_dOase_dom"/>
</dbReference>
<protein>
    <submittedName>
        <fullName evidence="2">Enzyme related to lactoylglutathione lyase</fullName>
    </submittedName>
</protein>
<comment type="caution">
    <text evidence="2">The sequence shown here is derived from an EMBL/GenBank/DDBJ whole genome shotgun (WGS) entry which is preliminary data.</text>
</comment>
<dbReference type="PROSITE" id="PS51819">
    <property type="entry name" value="VOC"/>
    <property type="match status" value="2"/>
</dbReference>
<keyword evidence="2" id="KW-0456">Lyase</keyword>
<evidence type="ECO:0000313" key="3">
    <source>
        <dbReference type="Proteomes" id="UP001183643"/>
    </source>
</evidence>
<feature type="domain" description="VOC" evidence="1">
    <location>
        <begin position="8"/>
        <end position="120"/>
    </location>
</feature>
<keyword evidence="3" id="KW-1185">Reference proteome</keyword>
<proteinExistence type="predicted"/>
<reference evidence="2" key="1">
    <citation type="submission" date="2023-07" db="EMBL/GenBank/DDBJ databases">
        <title>Sequencing the genomes of 1000 actinobacteria strains.</title>
        <authorList>
            <person name="Klenk H.-P."/>
        </authorList>
    </citation>
    <scope>NUCLEOTIDE SEQUENCE</scope>
    <source>
        <strain evidence="2">DSM 44707</strain>
    </source>
</reference>
<organism evidence="2 3">
    <name type="scientific">Catenuloplanes atrovinosus</name>
    <dbReference type="NCBI Taxonomy" id="137266"/>
    <lineage>
        <taxon>Bacteria</taxon>
        <taxon>Bacillati</taxon>
        <taxon>Actinomycetota</taxon>
        <taxon>Actinomycetes</taxon>
        <taxon>Micromonosporales</taxon>
        <taxon>Micromonosporaceae</taxon>
        <taxon>Catenuloplanes</taxon>
    </lineage>
</organism>
<dbReference type="Gene3D" id="3.10.180.10">
    <property type="entry name" value="2,3-Dihydroxybiphenyl 1,2-Dioxygenase, domain 1"/>
    <property type="match status" value="2"/>
</dbReference>
<dbReference type="AlphaFoldDB" id="A0AAE4CCK7"/>
<dbReference type="Pfam" id="PF00903">
    <property type="entry name" value="Glyoxalase"/>
    <property type="match status" value="1"/>
</dbReference>
<feature type="domain" description="VOC" evidence="1">
    <location>
        <begin position="134"/>
        <end position="240"/>
    </location>
</feature>
<dbReference type="EMBL" id="JAVDYB010000001">
    <property type="protein sequence ID" value="MDR7279731.1"/>
    <property type="molecule type" value="Genomic_DNA"/>
</dbReference>
<gene>
    <name evidence="2" type="ORF">J2S41_006509</name>
</gene>
<name>A0AAE4CCK7_9ACTN</name>
<sequence>MTDFGHGTPVWADLGTPDVADAVRFYGLLFGWTAAQVPGGNGYALFSLGDEPVAGVGPVRGLDDQNEWCTYLLTDDADESARRVAAAGGTVEKPPYDVLTLGRTAAFLDPAGAEFSVWQPGDLPGAAVFNAPGALTWNELSTPDAEGAQRFYGDVFGWTANPGDYRTWQSAGRQIGGLVPIDAPAPARWMVYFGVADCDASTERAIRLGATVAVQPTDIPWGRFATLNDPQGAFFSIFQG</sequence>
<dbReference type="InterPro" id="IPR037523">
    <property type="entry name" value="VOC_core"/>
</dbReference>
<dbReference type="CDD" id="cd07247">
    <property type="entry name" value="SgaA_N_like"/>
    <property type="match status" value="2"/>
</dbReference>
<dbReference type="RefSeq" id="WP_310373720.1">
    <property type="nucleotide sequence ID" value="NZ_JAVDYB010000001.1"/>
</dbReference>
<dbReference type="SUPFAM" id="SSF54593">
    <property type="entry name" value="Glyoxalase/Bleomycin resistance protein/Dihydroxybiphenyl dioxygenase"/>
    <property type="match status" value="2"/>
</dbReference>
<dbReference type="Proteomes" id="UP001183643">
    <property type="component" value="Unassembled WGS sequence"/>
</dbReference>
<dbReference type="PANTHER" id="PTHR33993:SF14">
    <property type="entry name" value="GB|AAF24581.1"/>
    <property type="match status" value="1"/>
</dbReference>
<dbReference type="GO" id="GO:0016829">
    <property type="term" value="F:lyase activity"/>
    <property type="evidence" value="ECO:0007669"/>
    <property type="project" value="UniProtKB-KW"/>
</dbReference>
<accession>A0AAE4CCK7</accession>
<evidence type="ECO:0000259" key="1">
    <source>
        <dbReference type="PROSITE" id="PS51819"/>
    </source>
</evidence>
<dbReference type="InterPro" id="IPR029068">
    <property type="entry name" value="Glyas_Bleomycin-R_OHBP_Dase"/>
</dbReference>
<dbReference type="InterPro" id="IPR041581">
    <property type="entry name" value="Glyoxalase_6"/>
</dbReference>